<evidence type="ECO:0000256" key="2">
    <source>
        <dbReference type="ARBA" id="ARBA00022475"/>
    </source>
</evidence>
<keyword evidence="3" id="KW-0812">Transmembrane</keyword>
<dbReference type="OrthoDB" id="546893at2759"/>
<dbReference type="PANTHER" id="PTHR43702">
    <property type="entry name" value="L-FUCOSE-PROTON SYMPORTER"/>
    <property type="match status" value="1"/>
</dbReference>
<dbReference type="SUPFAM" id="SSF103473">
    <property type="entry name" value="MFS general substrate transporter"/>
    <property type="match status" value="1"/>
</dbReference>
<feature type="transmembrane region" description="Helical" evidence="3">
    <location>
        <begin position="112"/>
        <end position="135"/>
    </location>
</feature>
<keyword evidence="2" id="KW-1003">Cell membrane</keyword>
<gene>
    <name evidence="4" type="ORF">EKO04_009414</name>
</gene>
<dbReference type="Gene3D" id="1.20.1250.20">
    <property type="entry name" value="MFS general substrate transporter like domains"/>
    <property type="match status" value="1"/>
</dbReference>
<protein>
    <submittedName>
        <fullName evidence="4">Uncharacterized protein</fullName>
    </submittedName>
</protein>
<feature type="transmembrane region" description="Helical" evidence="3">
    <location>
        <begin position="147"/>
        <end position="165"/>
    </location>
</feature>
<comment type="subcellular location">
    <subcellularLocation>
        <location evidence="1">Cell inner membrane</location>
        <topology evidence="1">Multi-pass membrane protein</topology>
    </subcellularLocation>
</comment>
<dbReference type="GO" id="GO:0005886">
    <property type="term" value="C:plasma membrane"/>
    <property type="evidence" value="ECO:0007669"/>
    <property type="project" value="UniProtKB-SubCell"/>
</dbReference>
<reference evidence="4" key="1">
    <citation type="submission" date="2018-12" db="EMBL/GenBank/DDBJ databases">
        <authorList>
            <person name="Syme R.A."/>
            <person name="Farfan-Caceres L."/>
            <person name="Lichtenzveig J."/>
        </authorList>
    </citation>
    <scope>NUCLEOTIDE SEQUENCE</scope>
    <source>
        <strain evidence="4">Al4</strain>
    </source>
</reference>
<dbReference type="AlphaFoldDB" id="A0A8H7IW19"/>
<evidence type="ECO:0000313" key="5">
    <source>
        <dbReference type="Proteomes" id="UP000651452"/>
    </source>
</evidence>
<name>A0A8H7IW19_9PLEO</name>
<accession>A0A8H7IW19</accession>
<dbReference type="InterPro" id="IPR036259">
    <property type="entry name" value="MFS_trans_sf"/>
</dbReference>
<dbReference type="Proteomes" id="UP000651452">
    <property type="component" value="Unassembled WGS sequence"/>
</dbReference>
<organism evidence="4 5">
    <name type="scientific">Ascochyta lentis</name>
    <dbReference type="NCBI Taxonomy" id="205686"/>
    <lineage>
        <taxon>Eukaryota</taxon>
        <taxon>Fungi</taxon>
        <taxon>Dikarya</taxon>
        <taxon>Ascomycota</taxon>
        <taxon>Pezizomycotina</taxon>
        <taxon>Dothideomycetes</taxon>
        <taxon>Pleosporomycetidae</taxon>
        <taxon>Pleosporales</taxon>
        <taxon>Pleosporineae</taxon>
        <taxon>Didymellaceae</taxon>
        <taxon>Ascochyta</taxon>
    </lineage>
</organism>
<dbReference type="InterPro" id="IPR050375">
    <property type="entry name" value="MFS_TsgA-like"/>
</dbReference>
<comment type="caution">
    <text evidence="4">The sequence shown here is derived from an EMBL/GenBank/DDBJ whole genome shotgun (WGS) entry which is preliminary data.</text>
</comment>
<evidence type="ECO:0000256" key="3">
    <source>
        <dbReference type="SAM" id="Phobius"/>
    </source>
</evidence>
<keyword evidence="5" id="KW-1185">Reference proteome</keyword>
<reference evidence="4" key="2">
    <citation type="submission" date="2020-09" db="EMBL/GenBank/DDBJ databases">
        <title>Reference genome assembly for Australian Ascochyta lentis isolate Al4.</title>
        <authorList>
            <person name="Lee R.C."/>
            <person name="Farfan-Caceres L.M."/>
            <person name="Debler J.W."/>
            <person name="Williams A.H."/>
            <person name="Henares B.M."/>
        </authorList>
    </citation>
    <scope>NUCLEOTIDE SEQUENCE</scope>
    <source>
        <strain evidence="4">Al4</strain>
    </source>
</reference>
<dbReference type="EMBL" id="RZGK01000018">
    <property type="protein sequence ID" value="KAF9692626.1"/>
    <property type="molecule type" value="Genomic_DNA"/>
</dbReference>
<keyword evidence="3" id="KW-1133">Transmembrane helix</keyword>
<keyword evidence="3" id="KW-0472">Membrane</keyword>
<evidence type="ECO:0000313" key="4">
    <source>
        <dbReference type="EMBL" id="KAF9692626.1"/>
    </source>
</evidence>
<dbReference type="PANTHER" id="PTHR43702:SF3">
    <property type="entry name" value="PROTEIN TSGA"/>
    <property type="match status" value="1"/>
</dbReference>
<sequence>MAFQAEETHADTDSKFFRKQYRLFHATFAQFCYVGGQAAIARTFINYVTEVKGTISSTGARYLAGAQGTFALDRFAGSAMMKFMKPCYIFLVYMTLSVVFLVPTITERGTPGLAVLYLVFFFESIIFPTIVALGIRGLGRHSKRGSGFIVGGVCGGAVVPPRLFIASDSQKP</sequence>
<evidence type="ECO:0000256" key="1">
    <source>
        <dbReference type="ARBA" id="ARBA00004429"/>
    </source>
</evidence>
<proteinExistence type="predicted"/>
<feature type="transmembrane region" description="Helical" evidence="3">
    <location>
        <begin position="87"/>
        <end position="106"/>
    </location>
</feature>